<accession>A0ABM7AD84</accession>
<organism evidence="1 3">
    <name type="scientific">Yersinia pseudotuberculosis</name>
    <dbReference type="NCBI Taxonomy" id="633"/>
    <lineage>
        <taxon>Bacteria</taxon>
        <taxon>Pseudomonadati</taxon>
        <taxon>Pseudomonadota</taxon>
        <taxon>Gammaproteobacteria</taxon>
        <taxon>Enterobacterales</taxon>
        <taxon>Yersiniaceae</taxon>
        <taxon>Yersinia</taxon>
    </lineage>
</organism>
<dbReference type="Proteomes" id="UP000268669">
    <property type="component" value="Chromosome"/>
</dbReference>
<protein>
    <submittedName>
        <fullName evidence="1">Regulator</fullName>
    </submittedName>
</protein>
<name>A0ABM7AD84_YERPU</name>
<evidence type="ECO:0000313" key="3">
    <source>
        <dbReference type="Proteomes" id="UP000268669"/>
    </source>
</evidence>
<dbReference type="EMBL" id="CP033713">
    <property type="protein sequence ID" value="AYW92806.1"/>
    <property type="molecule type" value="Genomic_DNA"/>
</dbReference>
<proteinExistence type="predicted"/>
<evidence type="ECO:0000313" key="2">
    <source>
        <dbReference type="EMBL" id="AYW92806.1"/>
    </source>
</evidence>
<gene>
    <name evidence="1" type="ORF">EGX47_02115</name>
    <name evidence="2" type="ORF">EGX47_16875</name>
</gene>
<sequence length="99" mass="11815">MSSLDEQRIDSMLRILREMKADMKRSSKISAIDYRDSTPRQCQKRKADADWIGMAQIKRRHELHALAVELGFAERREHYSTFELTDGWHRYNHTPREPN</sequence>
<dbReference type="EMBL" id="CP033713">
    <property type="protein sequence ID" value="AYW90252.1"/>
    <property type="molecule type" value="Genomic_DNA"/>
</dbReference>
<keyword evidence="3" id="KW-1185">Reference proteome</keyword>
<dbReference type="RefSeq" id="WP_048901725.1">
    <property type="nucleotide sequence ID" value="NZ_CCBI010000004.1"/>
</dbReference>
<reference evidence="1 3" key="1">
    <citation type="submission" date="2018-11" db="EMBL/GenBank/DDBJ databases">
        <title>FDA dAtabase for Regulatory Grade micrObial Sequences (FDA-ARGOS): Supporting development and validation of Infectious Disease Dx tests.</title>
        <authorList>
            <person name="Bliska J."/>
            <person name="Cleland M.-M."/>
            <person name="Tallon L."/>
            <person name="Sadzewicz L."/>
            <person name="Zhao X."/>
            <person name="Vavikolanu K."/>
            <person name="Mehta A."/>
            <person name="Aluvathingal J."/>
            <person name="Nadendla S."/>
            <person name="Yan Y."/>
            <person name="Sichtig H."/>
        </authorList>
    </citation>
    <scope>NUCLEOTIDE SEQUENCE [LARGE SCALE GENOMIC DNA]</scope>
    <source>
        <strain evidence="1 3">FDAARGOS_581</strain>
    </source>
</reference>
<evidence type="ECO:0000313" key="1">
    <source>
        <dbReference type="EMBL" id="AYW90252.1"/>
    </source>
</evidence>